<evidence type="ECO:0000313" key="2">
    <source>
        <dbReference type="Proteomes" id="UP001432027"/>
    </source>
</evidence>
<accession>A0AAV5T9Y8</accession>
<keyword evidence="2" id="KW-1185">Reference proteome</keyword>
<proteinExistence type="predicted"/>
<protein>
    <submittedName>
        <fullName evidence="1">Uncharacterized protein</fullName>
    </submittedName>
</protein>
<gene>
    <name evidence="1" type="ORF">PENTCL1PPCAC_13083</name>
</gene>
<feature type="non-terminal residue" evidence="1">
    <location>
        <position position="1"/>
    </location>
</feature>
<dbReference type="EMBL" id="BTSX01000003">
    <property type="protein sequence ID" value="GMS90908.1"/>
    <property type="molecule type" value="Genomic_DNA"/>
</dbReference>
<sequence length="100" mass="11473">QTSPLLAGDGNSVRYSFLDLVLEEDRPAILEAMSERYSFVFEDLDAKRVPNSILRSPQKERRAPMKHISIANEAKGVYMYPKQQSVESGEEWREGTEIRI</sequence>
<comment type="caution">
    <text evidence="1">The sequence shown here is derived from an EMBL/GenBank/DDBJ whole genome shotgun (WGS) entry which is preliminary data.</text>
</comment>
<feature type="non-terminal residue" evidence="1">
    <location>
        <position position="100"/>
    </location>
</feature>
<dbReference type="AlphaFoldDB" id="A0AAV5T9Y8"/>
<dbReference type="Proteomes" id="UP001432027">
    <property type="component" value="Unassembled WGS sequence"/>
</dbReference>
<reference evidence="1" key="1">
    <citation type="submission" date="2023-10" db="EMBL/GenBank/DDBJ databases">
        <title>Genome assembly of Pristionchus species.</title>
        <authorList>
            <person name="Yoshida K."/>
            <person name="Sommer R.J."/>
        </authorList>
    </citation>
    <scope>NUCLEOTIDE SEQUENCE</scope>
    <source>
        <strain evidence="1">RS0144</strain>
    </source>
</reference>
<evidence type="ECO:0000313" key="1">
    <source>
        <dbReference type="EMBL" id="GMS90908.1"/>
    </source>
</evidence>
<organism evidence="1 2">
    <name type="scientific">Pristionchus entomophagus</name>
    <dbReference type="NCBI Taxonomy" id="358040"/>
    <lineage>
        <taxon>Eukaryota</taxon>
        <taxon>Metazoa</taxon>
        <taxon>Ecdysozoa</taxon>
        <taxon>Nematoda</taxon>
        <taxon>Chromadorea</taxon>
        <taxon>Rhabditida</taxon>
        <taxon>Rhabditina</taxon>
        <taxon>Diplogasteromorpha</taxon>
        <taxon>Diplogasteroidea</taxon>
        <taxon>Neodiplogasteridae</taxon>
        <taxon>Pristionchus</taxon>
    </lineage>
</organism>
<name>A0AAV5T9Y8_9BILA</name>